<organism evidence="1 2">
    <name type="scientific">Smittium culicis</name>
    <dbReference type="NCBI Taxonomy" id="133412"/>
    <lineage>
        <taxon>Eukaryota</taxon>
        <taxon>Fungi</taxon>
        <taxon>Fungi incertae sedis</taxon>
        <taxon>Zoopagomycota</taxon>
        <taxon>Kickxellomycotina</taxon>
        <taxon>Harpellomycetes</taxon>
        <taxon>Harpellales</taxon>
        <taxon>Legeriomycetaceae</taxon>
        <taxon>Smittium</taxon>
    </lineage>
</organism>
<comment type="caution">
    <text evidence="1">The sequence shown here is derived from an EMBL/GenBank/DDBJ whole genome shotgun (WGS) entry which is preliminary data.</text>
</comment>
<dbReference type="InterPro" id="IPR036388">
    <property type="entry name" value="WH-like_DNA-bd_sf"/>
</dbReference>
<dbReference type="Gene3D" id="1.10.10.10">
    <property type="entry name" value="Winged helix-like DNA-binding domain superfamily/Winged helix DNA-binding domain"/>
    <property type="match status" value="1"/>
</dbReference>
<protein>
    <submittedName>
        <fullName evidence="1">Uncharacterized protein</fullName>
    </submittedName>
</protein>
<name>A0A1R1YIG3_9FUNG</name>
<keyword evidence="2" id="KW-1185">Reference proteome</keyword>
<dbReference type="Proteomes" id="UP000187429">
    <property type="component" value="Unassembled WGS sequence"/>
</dbReference>
<dbReference type="OrthoDB" id="283883at2759"/>
<dbReference type="EMBL" id="LSSM01001402">
    <property type="protein sequence ID" value="OMJ26692.1"/>
    <property type="molecule type" value="Genomic_DNA"/>
</dbReference>
<gene>
    <name evidence="1" type="ORF">AYI69_g3895</name>
</gene>
<evidence type="ECO:0000313" key="1">
    <source>
        <dbReference type="EMBL" id="OMJ26692.1"/>
    </source>
</evidence>
<reference evidence="2" key="1">
    <citation type="submission" date="2017-01" db="EMBL/GenBank/DDBJ databases">
        <authorList>
            <person name="Wang Y."/>
            <person name="White M."/>
            <person name="Kvist S."/>
            <person name="Moncalvo J.-M."/>
        </authorList>
    </citation>
    <scope>NUCLEOTIDE SEQUENCE [LARGE SCALE GENOMIC DNA]</scope>
    <source>
        <strain evidence="2">ID-206-W2</strain>
    </source>
</reference>
<proteinExistence type="predicted"/>
<dbReference type="AlphaFoldDB" id="A0A1R1YIG3"/>
<sequence>MTNIVGVDPLQWLIQDSLLPLQSTNDNNTCFDNTASCNSFDDNNRSTFEFFLKTTGWTSSRLHIAIDTLMRDGVLWIDYQSQSPTYYATMFFF</sequence>
<accession>A0A1R1YIG3</accession>
<evidence type="ECO:0000313" key="2">
    <source>
        <dbReference type="Proteomes" id="UP000187429"/>
    </source>
</evidence>